<organism evidence="2 3">
    <name type="scientific">Novosphingobium album</name>
    <name type="common">ex Liu et al. 2023</name>
    <dbReference type="NCBI Taxonomy" id="3031130"/>
    <lineage>
        <taxon>Bacteria</taxon>
        <taxon>Pseudomonadati</taxon>
        <taxon>Pseudomonadota</taxon>
        <taxon>Alphaproteobacteria</taxon>
        <taxon>Sphingomonadales</taxon>
        <taxon>Sphingomonadaceae</taxon>
        <taxon>Novosphingobium</taxon>
    </lineage>
</organism>
<evidence type="ECO:0008006" key="4">
    <source>
        <dbReference type="Google" id="ProtNLM"/>
    </source>
</evidence>
<keyword evidence="3" id="KW-1185">Reference proteome</keyword>
<sequence>MISLSLLALSFAVTPLAPAAAPTQAVAAYGCRVVAGQQAPACGASPMIVAQGKGAVAGHRDQARKVARAEAATCHPDPGKGRACRHHNLQLESGAQDGTALALQDRAR</sequence>
<protein>
    <recommendedName>
        <fullName evidence="4">DUF4189 domain-containing protein</fullName>
    </recommendedName>
</protein>
<feature type="signal peptide" evidence="1">
    <location>
        <begin position="1"/>
        <end position="19"/>
    </location>
</feature>
<evidence type="ECO:0000256" key="1">
    <source>
        <dbReference type="SAM" id="SignalP"/>
    </source>
</evidence>
<reference evidence="2 3" key="1">
    <citation type="submission" date="2023-03" db="EMBL/GenBank/DDBJ databases">
        <title>NovoSphingobium album sp. nov. isolated from polycyclic aromatic hydrocarbons- and heavy-metal polluted soil.</title>
        <authorList>
            <person name="Liu Z."/>
            <person name="Wang K."/>
        </authorList>
    </citation>
    <scope>NUCLEOTIDE SEQUENCE [LARGE SCALE GENOMIC DNA]</scope>
    <source>
        <strain evidence="2 3">H3SJ31-1</strain>
    </source>
</reference>
<gene>
    <name evidence="2" type="ORF">PYV00_15450</name>
</gene>
<dbReference type="RefSeq" id="WP_275229210.1">
    <property type="nucleotide sequence ID" value="NZ_JARESE010000050.1"/>
</dbReference>
<comment type="caution">
    <text evidence="2">The sequence shown here is derived from an EMBL/GenBank/DDBJ whole genome shotgun (WGS) entry which is preliminary data.</text>
</comment>
<keyword evidence="1" id="KW-0732">Signal</keyword>
<feature type="chain" id="PRO_5045958170" description="DUF4189 domain-containing protein" evidence="1">
    <location>
        <begin position="20"/>
        <end position="108"/>
    </location>
</feature>
<evidence type="ECO:0000313" key="2">
    <source>
        <dbReference type="EMBL" id="MDE8653102.1"/>
    </source>
</evidence>
<proteinExistence type="predicted"/>
<name>A0ABT5WSU6_9SPHN</name>
<dbReference type="EMBL" id="JARESE010000050">
    <property type="protein sequence ID" value="MDE8653102.1"/>
    <property type="molecule type" value="Genomic_DNA"/>
</dbReference>
<dbReference type="Proteomes" id="UP001216253">
    <property type="component" value="Unassembled WGS sequence"/>
</dbReference>
<evidence type="ECO:0000313" key="3">
    <source>
        <dbReference type="Proteomes" id="UP001216253"/>
    </source>
</evidence>
<accession>A0ABT5WSU6</accession>